<evidence type="ECO:0000313" key="6">
    <source>
        <dbReference type="EMBL" id="PTQ11854.1"/>
    </source>
</evidence>
<dbReference type="Gene3D" id="3.40.50.1820">
    <property type="entry name" value="alpha/beta hydrolase"/>
    <property type="match status" value="1"/>
</dbReference>
<dbReference type="InterPro" id="IPR022211">
    <property type="entry name" value="PHBC_N"/>
</dbReference>
<evidence type="ECO:0000256" key="3">
    <source>
        <dbReference type="SAM" id="MobiDB-lite"/>
    </source>
</evidence>
<dbReference type="EMBL" id="NWBU01000006">
    <property type="protein sequence ID" value="PTQ11854.1"/>
    <property type="molecule type" value="Genomic_DNA"/>
</dbReference>
<dbReference type="InterPro" id="IPR029058">
    <property type="entry name" value="AB_hydrolase_fold"/>
</dbReference>
<name>A0A2T5FZ18_9SPHN</name>
<feature type="region of interest" description="Disordered" evidence="3">
    <location>
        <begin position="1"/>
        <end position="20"/>
    </location>
</feature>
<evidence type="ECO:0000256" key="2">
    <source>
        <dbReference type="ARBA" id="ARBA00023315"/>
    </source>
</evidence>
<dbReference type="InterPro" id="IPR010941">
    <property type="entry name" value="PhaC_N"/>
</dbReference>
<evidence type="ECO:0000259" key="5">
    <source>
        <dbReference type="Pfam" id="PF12551"/>
    </source>
</evidence>
<evidence type="ECO:0000259" key="4">
    <source>
        <dbReference type="Pfam" id="PF07167"/>
    </source>
</evidence>
<evidence type="ECO:0000256" key="1">
    <source>
        <dbReference type="ARBA" id="ARBA00022679"/>
    </source>
</evidence>
<dbReference type="Pfam" id="PF12551">
    <property type="entry name" value="PHBC_N"/>
    <property type="match status" value="1"/>
</dbReference>
<feature type="domain" description="Poly-beta-hydroxybutyrate polymerase N-terminal" evidence="4">
    <location>
        <begin position="105"/>
        <end position="274"/>
    </location>
</feature>
<organism evidence="6 7">
    <name type="scientific">Sphingomonas oleivorans</name>
    <dbReference type="NCBI Taxonomy" id="1735121"/>
    <lineage>
        <taxon>Bacteria</taxon>
        <taxon>Pseudomonadati</taxon>
        <taxon>Pseudomonadota</taxon>
        <taxon>Alphaproteobacteria</taxon>
        <taxon>Sphingomonadales</taxon>
        <taxon>Sphingomonadaceae</taxon>
        <taxon>Sphingomonas</taxon>
    </lineage>
</organism>
<feature type="compositionally biased region" description="Basic and acidic residues" evidence="3">
    <location>
        <begin position="1"/>
        <end position="15"/>
    </location>
</feature>
<comment type="caution">
    <text evidence="6">The sequence shown here is derived from an EMBL/GenBank/DDBJ whole genome shotgun (WGS) entry which is preliminary data.</text>
</comment>
<dbReference type="OrthoDB" id="7208816at2"/>
<dbReference type="Proteomes" id="UP000244162">
    <property type="component" value="Unassembled WGS sequence"/>
</dbReference>
<keyword evidence="2" id="KW-0012">Acyltransferase</keyword>
<dbReference type="PANTHER" id="PTHR36837">
    <property type="entry name" value="POLY(3-HYDROXYALKANOATE) POLYMERASE SUBUNIT PHAC"/>
    <property type="match status" value="1"/>
</dbReference>
<protein>
    <submittedName>
        <fullName evidence="6">Poly-beta-hydroxybutyrate polymerase</fullName>
    </submittedName>
</protein>
<dbReference type="GO" id="GO:0016746">
    <property type="term" value="F:acyltransferase activity"/>
    <property type="evidence" value="ECO:0007669"/>
    <property type="project" value="UniProtKB-KW"/>
</dbReference>
<reference evidence="6 7" key="1">
    <citation type="submission" date="2017-09" db="EMBL/GenBank/DDBJ databases">
        <title>Sphingomonas panjinensis sp.nov., isolated from oil-contaminated soil.</title>
        <authorList>
            <person name="Wang L."/>
            <person name="Chen L."/>
        </authorList>
    </citation>
    <scope>NUCLEOTIDE SEQUENCE [LARGE SCALE GENOMIC DNA]</scope>
    <source>
        <strain evidence="6 7">FW-11</strain>
    </source>
</reference>
<gene>
    <name evidence="6" type="ORF">CLG96_08020</name>
</gene>
<dbReference type="GO" id="GO:0042619">
    <property type="term" value="P:poly-hydroxybutyrate biosynthetic process"/>
    <property type="evidence" value="ECO:0007669"/>
    <property type="project" value="InterPro"/>
</dbReference>
<dbReference type="InterPro" id="IPR051321">
    <property type="entry name" value="PHA/PHB_synthase"/>
</dbReference>
<proteinExistence type="predicted"/>
<sequence>MMHHTKLERPLEKTGDTGPRQNLLEHLSEEADRHFHAMLARSTAGISPAALTEAFMDWAVHLTISPSRRAFLLAKAVSKVVRLWNYALRYMADSRTEPCIEPLPQDRRFCDPAWQGWPYNFIHQMFLLNQQWWHNAMTGVDGVTSQHEKVVDFIIRQMLDTASPSNFPLTNPVVGQRIAETRGECLIDGSRNFLDDLKRLTEGLKPAGTEEFQLGRNVAATPGQVVYRNRLIELIQYSPATDTVRPEPVLLVPAWIMKYYILDLSPENSLVRYLIRRGYTVFMISWHNPGAEDRDLCLDDYRRLGITAALDAIGVIMPQAKVHATGYCLGGTLLSIVAAEMARDKDERLRSMTLLAAQTDFTEAGELALFINHSEVHFLEDLMWDQGYLDTSQMSGAFQLLRSKDLIWSRMVRDYLMGQRAPMTDIMAWNADTTRMPYRMHSEYLRQLFLNDDLASGRFMVDGRPIALTDIRVPIFAVGTEWDHVAPWRSVFKIHLLTDTDVTFALTTGGHNKGIVAPPDDMSRSYRMLSRRAYDHHLDPDNWLTAADDRTGSWWHGWASWLDRHSGAMTTTPDMGAPDKGYMPIADAPGTYVLEA</sequence>
<dbReference type="PANTHER" id="PTHR36837:SF5">
    <property type="entry name" value="POLY-3-HYDROXYBUTYRATE SYNTHASE"/>
    <property type="match status" value="1"/>
</dbReference>
<evidence type="ECO:0000313" key="7">
    <source>
        <dbReference type="Proteomes" id="UP000244162"/>
    </source>
</evidence>
<dbReference type="SUPFAM" id="SSF53474">
    <property type="entry name" value="alpha/beta-Hydrolases"/>
    <property type="match status" value="1"/>
</dbReference>
<dbReference type="AlphaFoldDB" id="A0A2T5FZ18"/>
<dbReference type="Pfam" id="PF07167">
    <property type="entry name" value="PhaC_N"/>
    <property type="match status" value="1"/>
</dbReference>
<feature type="domain" description="Poly-beta-hydroxybutyrate polymerase N-terminal" evidence="5">
    <location>
        <begin position="29"/>
        <end position="68"/>
    </location>
</feature>
<keyword evidence="7" id="KW-1185">Reference proteome</keyword>
<dbReference type="RefSeq" id="WP_107967368.1">
    <property type="nucleotide sequence ID" value="NZ_NWBU01000006.1"/>
</dbReference>
<keyword evidence="1" id="KW-0808">Transferase</keyword>
<accession>A0A2T5FZ18</accession>